<dbReference type="Pfam" id="PF00196">
    <property type="entry name" value="GerE"/>
    <property type="match status" value="1"/>
</dbReference>
<dbReference type="Pfam" id="PF25873">
    <property type="entry name" value="WHD_MalT"/>
    <property type="match status" value="1"/>
</dbReference>
<dbReference type="PANTHER" id="PTHR44688:SF16">
    <property type="entry name" value="DNA-BINDING TRANSCRIPTIONAL ACTIVATOR DEVR_DOSR"/>
    <property type="match status" value="1"/>
</dbReference>
<dbReference type="Proteomes" id="UP001145087">
    <property type="component" value="Unassembled WGS sequence"/>
</dbReference>
<name>A0A9X3F3L4_9BACT</name>
<keyword evidence="6" id="KW-1185">Reference proteome</keyword>
<dbReference type="EMBL" id="JAPOHD010000012">
    <property type="protein sequence ID" value="MCY1719944.1"/>
    <property type="molecule type" value="Genomic_DNA"/>
</dbReference>
<accession>A0A9X3F3L4</accession>
<reference evidence="5" key="1">
    <citation type="submission" date="2022-11" db="EMBL/GenBank/DDBJ databases">
        <title>Marilongibacter aestuarii gen. nov., sp. nov., isolated from tidal flat sediment.</title>
        <authorList>
            <person name="Jiayan W."/>
        </authorList>
    </citation>
    <scope>NUCLEOTIDE SEQUENCE</scope>
    <source>
        <strain evidence="5">Z1-6</strain>
    </source>
</reference>
<dbReference type="InterPro" id="IPR016032">
    <property type="entry name" value="Sig_transdc_resp-reg_C-effctor"/>
</dbReference>
<dbReference type="PRINTS" id="PR00038">
    <property type="entry name" value="HTHLUXR"/>
</dbReference>
<dbReference type="CDD" id="cd06170">
    <property type="entry name" value="LuxR_C_like"/>
    <property type="match status" value="1"/>
</dbReference>
<dbReference type="PROSITE" id="PS50043">
    <property type="entry name" value="HTH_LUXR_2"/>
    <property type="match status" value="1"/>
</dbReference>
<dbReference type="PROSITE" id="PS00622">
    <property type="entry name" value="HTH_LUXR_1"/>
    <property type="match status" value="1"/>
</dbReference>
<protein>
    <submittedName>
        <fullName evidence="5">LuxR C-terminal-related transcriptional regulator</fullName>
    </submittedName>
</protein>
<comment type="caution">
    <text evidence="5">The sequence shown here is derived from an EMBL/GenBank/DDBJ whole genome shotgun (WGS) entry which is preliminary data.</text>
</comment>
<dbReference type="InterPro" id="IPR000792">
    <property type="entry name" value="Tscrpt_reg_LuxR_C"/>
</dbReference>
<dbReference type="SUPFAM" id="SSF46894">
    <property type="entry name" value="C-terminal effector domain of the bipartite response regulators"/>
    <property type="match status" value="1"/>
</dbReference>
<evidence type="ECO:0000256" key="3">
    <source>
        <dbReference type="ARBA" id="ARBA00023163"/>
    </source>
</evidence>
<evidence type="ECO:0000259" key="4">
    <source>
        <dbReference type="PROSITE" id="PS50043"/>
    </source>
</evidence>
<dbReference type="SMART" id="SM00421">
    <property type="entry name" value="HTH_LUXR"/>
    <property type="match status" value="1"/>
</dbReference>
<dbReference type="GO" id="GO:0006355">
    <property type="term" value="P:regulation of DNA-templated transcription"/>
    <property type="evidence" value="ECO:0007669"/>
    <property type="project" value="InterPro"/>
</dbReference>
<dbReference type="Gene3D" id="1.10.10.10">
    <property type="entry name" value="Winged helix-like DNA-binding domain superfamily/Winged helix DNA-binding domain"/>
    <property type="match status" value="1"/>
</dbReference>
<dbReference type="InterPro" id="IPR036388">
    <property type="entry name" value="WH-like_DNA-bd_sf"/>
</dbReference>
<keyword evidence="1" id="KW-0805">Transcription regulation</keyword>
<evidence type="ECO:0000256" key="2">
    <source>
        <dbReference type="ARBA" id="ARBA00023125"/>
    </source>
</evidence>
<dbReference type="PANTHER" id="PTHR44688">
    <property type="entry name" value="DNA-BINDING TRANSCRIPTIONAL ACTIVATOR DEVR_DOSR"/>
    <property type="match status" value="1"/>
</dbReference>
<evidence type="ECO:0000313" key="5">
    <source>
        <dbReference type="EMBL" id="MCY1719944.1"/>
    </source>
</evidence>
<dbReference type="InterPro" id="IPR027417">
    <property type="entry name" value="P-loop_NTPase"/>
</dbReference>
<evidence type="ECO:0000256" key="1">
    <source>
        <dbReference type="ARBA" id="ARBA00023015"/>
    </source>
</evidence>
<dbReference type="Gene3D" id="1.25.40.10">
    <property type="entry name" value="Tetratricopeptide repeat domain"/>
    <property type="match status" value="2"/>
</dbReference>
<dbReference type="AlphaFoldDB" id="A0A9X3F3L4"/>
<proteinExistence type="predicted"/>
<dbReference type="SUPFAM" id="SSF52540">
    <property type="entry name" value="P-loop containing nucleoside triphosphate hydrolases"/>
    <property type="match status" value="1"/>
</dbReference>
<dbReference type="Gene3D" id="3.40.50.300">
    <property type="entry name" value="P-loop containing nucleotide triphosphate hydrolases"/>
    <property type="match status" value="1"/>
</dbReference>
<dbReference type="InterPro" id="IPR059106">
    <property type="entry name" value="WHD_MalT"/>
</dbReference>
<dbReference type="InterPro" id="IPR011990">
    <property type="entry name" value="TPR-like_helical_dom_sf"/>
</dbReference>
<evidence type="ECO:0000313" key="6">
    <source>
        <dbReference type="Proteomes" id="UP001145087"/>
    </source>
</evidence>
<keyword evidence="3" id="KW-0804">Transcription</keyword>
<dbReference type="RefSeq" id="WP_343332277.1">
    <property type="nucleotide sequence ID" value="NZ_JAPOHD010000012.1"/>
</dbReference>
<dbReference type="GO" id="GO:0003677">
    <property type="term" value="F:DNA binding"/>
    <property type="evidence" value="ECO:0007669"/>
    <property type="project" value="UniProtKB-KW"/>
</dbReference>
<organism evidence="5 6">
    <name type="scientific">Draconibacterium aestuarii</name>
    <dbReference type="NCBI Taxonomy" id="2998507"/>
    <lineage>
        <taxon>Bacteria</taxon>
        <taxon>Pseudomonadati</taxon>
        <taxon>Bacteroidota</taxon>
        <taxon>Bacteroidia</taxon>
        <taxon>Marinilabiliales</taxon>
        <taxon>Prolixibacteraceae</taxon>
        <taxon>Draconibacterium</taxon>
    </lineage>
</organism>
<dbReference type="SUPFAM" id="SSF48452">
    <property type="entry name" value="TPR-like"/>
    <property type="match status" value="1"/>
</dbReference>
<gene>
    <name evidence="5" type="ORF">OU798_06290</name>
</gene>
<sequence>MTILKTRFHKPTITSNIIPRKRIVDLLNQNSEKPLILVSAPAGYGKSTAVSQWLELQEKPYAWLSVDHIFNNFTVFLEYFALALSSFRSLDEQKVQDFVESSSVLSTHAIAEKVCNYLSENMGPGIMVLDDYHKIQNPDIHELINYLLNFCPVTKQLIVITRFDPPLKLNQHRLYGRLAEVRIADLIIDSQEFDNLIKNNESELSENSSLVLEKSEGWILGISMLLQINSTGKQNLDNILTANVLTDMDFLLGEYLPQLPESFTEPLLLASICERFNEEILEGLFHKYLTQTVNVQDFIAKLKEYNLFLIAEDNLNEWYRFHHLFSRVLRRQLKKLTTINNDNALLYISEWFASNGYIEEAIAYVLRKGDLETASALVTQHRREAFNRGQWWRVKAWLDQLPDNLIKSKPSILIAYVWVLENYWNLSETHQAIFLLEHVIKKGASDLETSEYYFHLSFHALFFHSSPDKALKYAEKSIGLYEDGEMLGARREMVMAFCMQMLGKSKEAIKMLEETEKAYDPGEVMHLRSYSSRLFVLLLSGKFVEAKNVSQRFNYIVRNTFRYMEAWSIYLAANIDFQNFDSPKVVDSLLKAHDYEGAVDWRAYMDCYAGLCLCYIISNDVDAAVEALKNMETKQKQIKGGLFSHMFKSAQMRVYWLMGEQQKALVWANEKLELDMNAVDPLMSIEVPPLTRIRILITYGNSEELQQGLNLLDSFETLVHSVYNSYNDIDILLLKALAWKRLKDENQVSIFLKKAFDVYDIQRITRPFREFMIVAPNLFEGLDDVPLNLQHIISAKPKKLTKLQVFSKNRGNGHEELTRREQEIVKLICSGLRNKEIADQLHISTTTVKSHLTNIYGKLNVRNRTSMIRMVQNTD</sequence>
<keyword evidence="2" id="KW-0238">DNA-binding</keyword>
<feature type="domain" description="HTH luxR-type" evidence="4">
    <location>
        <begin position="810"/>
        <end position="875"/>
    </location>
</feature>